<dbReference type="PANTHER" id="PTHR13271">
    <property type="entry name" value="UNCHARACTERIZED PUTATIVE METHYLTRANSFERASE"/>
    <property type="match status" value="1"/>
</dbReference>
<dbReference type="Pfam" id="PF00856">
    <property type="entry name" value="SET"/>
    <property type="match status" value="1"/>
</dbReference>
<evidence type="ECO:0000256" key="1">
    <source>
        <dbReference type="SAM" id="MobiDB-lite"/>
    </source>
</evidence>
<dbReference type="FunCoup" id="A0A448YTH1">
    <property type="interactions" value="275"/>
</dbReference>
<feature type="compositionally biased region" description="Acidic residues" evidence="1">
    <location>
        <begin position="224"/>
        <end position="242"/>
    </location>
</feature>
<sequence>MSTPFDQKTTRFVSWIQSNFDFVSPKFEVADLRSQSQGRGLIAKEDISVGETLFEFPRDKIINFDSSTLSQLNDGKNRDILIELGQWDALILCVAYELILGKESRWWDYLNILPQSVEDFNTLMFWNDDELEKLKPSSVLDRIGKEDAEMTYSRLVPEYCNRLGVPKLADFLTLDKFHAVASLIMSYSFDVDHVDEVDAAERDQAADSSEAGIDEIEQQQGQQGEEDQKSEEDDDDDDDDDDTRSGDASSALKFDSYLKSMVPLADTLNANTTLVNATLHYDHDKLAMKAIKPINKGDQIFNTYGDLPNSEIMRKYGYVELPSSAAEFADIPLTVITQYYQKKFSETFSTVKNVDHIVERLLDLIGQSEYLEETLEDNEGGIVIERYEIYSGGELLPEFILLLLILSTLYESFKTDLKWFRKLARQVDRPESDFEIFVNRATVKCFQLLDQRSIVTEAMMEDLKQITSSRIDEYPRYLINGEYKLPAEFKLDMTRKGLADIILKNEVMCLQDILDGKFPPVAVDSGEPKFEVMSNEKFLKNVMKRKQEEDEKRSRKRHRVN</sequence>
<dbReference type="InterPro" id="IPR011383">
    <property type="entry name" value="N-lys_methylase_SETD6"/>
</dbReference>
<reference evidence="3 4" key="1">
    <citation type="submission" date="2018-12" db="EMBL/GenBank/DDBJ databases">
        <authorList>
            <person name="Tiukova I."/>
            <person name="Dainat J."/>
        </authorList>
    </citation>
    <scope>NUCLEOTIDE SEQUENCE [LARGE SCALE GENOMIC DNA]</scope>
</reference>
<dbReference type="InParanoid" id="A0A448YTH1"/>
<dbReference type="EMBL" id="CAACVR010000075">
    <property type="protein sequence ID" value="VEU24203.1"/>
    <property type="molecule type" value="Genomic_DNA"/>
</dbReference>
<dbReference type="Proteomes" id="UP000290900">
    <property type="component" value="Unassembled WGS sequence"/>
</dbReference>
<protein>
    <submittedName>
        <fullName evidence="3">DEKNAAC105451</fullName>
    </submittedName>
</protein>
<dbReference type="InterPro" id="IPR001214">
    <property type="entry name" value="SET_dom"/>
</dbReference>
<organism evidence="3 4">
    <name type="scientific">Brettanomyces naardenensis</name>
    <name type="common">Yeast</name>
    <dbReference type="NCBI Taxonomy" id="13370"/>
    <lineage>
        <taxon>Eukaryota</taxon>
        <taxon>Fungi</taxon>
        <taxon>Dikarya</taxon>
        <taxon>Ascomycota</taxon>
        <taxon>Saccharomycotina</taxon>
        <taxon>Pichiomycetes</taxon>
        <taxon>Pichiales</taxon>
        <taxon>Pichiaceae</taxon>
        <taxon>Brettanomyces</taxon>
    </lineage>
</organism>
<dbReference type="InterPro" id="IPR050600">
    <property type="entry name" value="SETD3_SETD6_MTase"/>
</dbReference>
<dbReference type="Gene3D" id="3.90.1410.10">
    <property type="entry name" value="set domain protein methyltransferase, domain 1"/>
    <property type="match status" value="1"/>
</dbReference>
<dbReference type="PIRSF" id="PIRSF011771">
    <property type="entry name" value="RMS1_SET"/>
    <property type="match status" value="1"/>
</dbReference>
<accession>A0A448YTH1</accession>
<dbReference type="OrthoDB" id="341421at2759"/>
<dbReference type="AlphaFoldDB" id="A0A448YTH1"/>
<evidence type="ECO:0000259" key="2">
    <source>
        <dbReference type="PROSITE" id="PS50280"/>
    </source>
</evidence>
<feature type="region of interest" description="Disordered" evidence="1">
    <location>
        <begin position="216"/>
        <end position="249"/>
    </location>
</feature>
<dbReference type="SUPFAM" id="SSF82199">
    <property type="entry name" value="SET domain"/>
    <property type="match status" value="1"/>
</dbReference>
<dbReference type="GO" id="GO:0005634">
    <property type="term" value="C:nucleus"/>
    <property type="evidence" value="ECO:0007669"/>
    <property type="project" value="TreeGrafter"/>
</dbReference>
<dbReference type="STRING" id="13370.A0A448YTH1"/>
<dbReference type="PANTHER" id="PTHR13271:SF34">
    <property type="entry name" value="N-LYSINE METHYLTRANSFERASE SETD6"/>
    <property type="match status" value="1"/>
</dbReference>
<dbReference type="GO" id="GO:0016279">
    <property type="term" value="F:protein-lysine N-methyltransferase activity"/>
    <property type="evidence" value="ECO:0007669"/>
    <property type="project" value="InterPro"/>
</dbReference>
<name>A0A448YTH1_BRENA</name>
<dbReference type="InterPro" id="IPR046341">
    <property type="entry name" value="SET_dom_sf"/>
</dbReference>
<dbReference type="PROSITE" id="PS50280">
    <property type="entry name" value="SET"/>
    <property type="match status" value="1"/>
</dbReference>
<feature type="domain" description="SET" evidence="2">
    <location>
        <begin position="25"/>
        <end position="305"/>
    </location>
</feature>
<evidence type="ECO:0000313" key="3">
    <source>
        <dbReference type="EMBL" id="VEU24203.1"/>
    </source>
</evidence>
<evidence type="ECO:0000313" key="4">
    <source>
        <dbReference type="Proteomes" id="UP000290900"/>
    </source>
</evidence>
<gene>
    <name evidence="3" type="ORF">BRENAR_LOCUS4931</name>
</gene>
<proteinExistence type="predicted"/>
<keyword evidence="4" id="KW-1185">Reference proteome</keyword>